<dbReference type="RefSeq" id="WP_219500912.1">
    <property type="nucleotide sequence ID" value="NZ_JAHXDN010000002.1"/>
</dbReference>
<dbReference type="EMBL" id="JAHXDN010000002">
    <property type="protein sequence ID" value="MBW4707778.1"/>
    <property type="molecule type" value="Genomic_DNA"/>
</dbReference>
<name>A0A9X1FU92_9RHOB</name>
<feature type="domain" description="Serine aminopeptidase S33" evidence="1">
    <location>
        <begin position="42"/>
        <end position="295"/>
    </location>
</feature>
<dbReference type="GO" id="GO:0016787">
    <property type="term" value="F:hydrolase activity"/>
    <property type="evidence" value="ECO:0007669"/>
    <property type="project" value="UniProtKB-KW"/>
</dbReference>
<protein>
    <submittedName>
        <fullName evidence="2">Alpha/beta hydrolase</fullName>
    </submittedName>
</protein>
<evidence type="ECO:0000259" key="1">
    <source>
        <dbReference type="Pfam" id="PF12146"/>
    </source>
</evidence>
<accession>A0A9X1FU92</accession>
<dbReference type="InterPro" id="IPR051044">
    <property type="entry name" value="MAG_DAG_Lipase"/>
</dbReference>
<organism evidence="2 3">
    <name type="scientific">Roseobacter insulae</name>
    <dbReference type="NCBI Taxonomy" id="2859783"/>
    <lineage>
        <taxon>Bacteria</taxon>
        <taxon>Pseudomonadati</taxon>
        <taxon>Pseudomonadota</taxon>
        <taxon>Alphaproteobacteria</taxon>
        <taxon>Rhodobacterales</taxon>
        <taxon>Roseobacteraceae</taxon>
        <taxon>Roseobacter</taxon>
    </lineage>
</organism>
<dbReference type="Pfam" id="PF12146">
    <property type="entry name" value="Hydrolase_4"/>
    <property type="match status" value="1"/>
</dbReference>
<keyword evidence="2" id="KW-0378">Hydrolase</keyword>
<evidence type="ECO:0000313" key="3">
    <source>
        <dbReference type="Proteomes" id="UP001138661"/>
    </source>
</evidence>
<reference evidence="2" key="1">
    <citation type="submission" date="2021-07" db="EMBL/GenBank/DDBJ databases">
        <title>Roseobacter insulae sp. nov., isolated from a tidal flat.</title>
        <authorList>
            <person name="Park S."/>
            <person name="Yoon J.-H."/>
        </authorList>
    </citation>
    <scope>NUCLEOTIDE SEQUENCE</scope>
    <source>
        <strain evidence="2">YSTF-M11</strain>
    </source>
</reference>
<dbReference type="AlphaFoldDB" id="A0A9X1FU92"/>
<sequence length="315" mass="34429">MALSPAPFLSDIAFGLKGGAAHWAQTSDDVRIRIGHWTQPGAKGTVLIFPGRTEFIEKYSGVAGALAQRGLAAMAIDWRGQGLADRLLENPLIGHVDHFPDYQKDVDRLVRAARDLNMPRPFFLLGHSMGGAIGLRAAMEGLPVQATAFTGPMWGIYLAPHLRPVAWISSQLMPRVGQGHRLPPGTKVEHHVLVDGFEGNLLTRDTTQFAQMKTQLEKHPELALGGPSFVWLREALTETRHLAGRPAPNLPCVTFLGTNERIVDVSAIHRRMEGWKRGALELVEEGEHEVLMESDAVAGPLFDRMTALFLSGGHG</sequence>
<dbReference type="PANTHER" id="PTHR11614">
    <property type="entry name" value="PHOSPHOLIPASE-RELATED"/>
    <property type="match status" value="1"/>
</dbReference>
<evidence type="ECO:0000313" key="2">
    <source>
        <dbReference type="EMBL" id="MBW4707778.1"/>
    </source>
</evidence>
<gene>
    <name evidence="2" type="ORF">KX928_08265</name>
</gene>
<dbReference type="InterPro" id="IPR022742">
    <property type="entry name" value="Hydrolase_4"/>
</dbReference>
<keyword evidence="3" id="KW-1185">Reference proteome</keyword>
<dbReference type="Proteomes" id="UP001138661">
    <property type="component" value="Unassembled WGS sequence"/>
</dbReference>
<proteinExistence type="predicted"/>
<comment type="caution">
    <text evidence="2">The sequence shown here is derived from an EMBL/GenBank/DDBJ whole genome shotgun (WGS) entry which is preliminary data.</text>
</comment>